<dbReference type="Pfam" id="PF01179">
    <property type="entry name" value="Cu_amine_oxid"/>
    <property type="match status" value="1"/>
</dbReference>
<evidence type="ECO:0000256" key="4">
    <source>
        <dbReference type="RuleBase" id="RU000672"/>
    </source>
</evidence>
<dbReference type="SUPFAM" id="SSF49998">
    <property type="entry name" value="Amine oxidase catalytic domain"/>
    <property type="match status" value="1"/>
</dbReference>
<dbReference type="InterPro" id="IPR015798">
    <property type="entry name" value="Cu_amine_oxidase_C"/>
</dbReference>
<reference evidence="7" key="1">
    <citation type="submission" date="2022-11" db="UniProtKB">
        <authorList>
            <consortium name="WormBaseParasite"/>
        </authorList>
    </citation>
    <scope>IDENTIFICATION</scope>
</reference>
<comment type="cofactor">
    <cofactor evidence="1">
        <name>Cu cation</name>
        <dbReference type="ChEBI" id="CHEBI:23378"/>
    </cofactor>
</comment>
<proteinExistence type="inferred from homology"/>
<dbReference type="WBParaSite" id="nRc.2.0.1.t02854-RA">
    <property type="protein sequence ID" value="nRc.2.0.1.t02854-RA"/>
    <property type="gene ID" value="nRc.2.0.1.g02854"/>
</dbReference>
<protein>
    <recommendedName>
        <fullName evidence="4">Amine oxidase</fullName>
        <ecNumber evidence="4">1.4.3.-</ecNumber>
    </recommendedName>
</protein>
<dbReference type="GO" id="GO:0008131">
    <property type="term" value="F:primary methylamine oxidase activity"/>
    <property type="evidence" value="ECO:0007669"/>
    <property type="project" value="InterPro"/>
</dbReference>
<evidence type="ECO:0000256" key="3">
    <source>
        <dbReference type="PIRSR" id="PIRSR600269-51"/>
    </source>
</evidence>
<comment type="PTM">
    <text evidence="3 4">Topaquinone (TPQ) is generated by copper-dependent autoxidation of a specific tyrosyl residue.</text>
</comment>
<evidence type="ECO:0000259" key="5">
    <source>
        <dbReference type="Pfam" id="PF01179"/>
    </source>
</evidence>
<name>A0A915HME7_ROMCU</name>
<comment type="cofactor">
    <cofactor evidence="4">
        <name>Cu cation</name>
        <dbReference type="ChEBI" id="CHEBI:23378"/>
    </cofactor>
    <text evidence="4">Contains 1 topaquinone per subunit.</text>
</comment>
<dbReference type="GO" id="GO:0048038">
    <property type="term" value="F:quinone binding"/>
    <property type="evidence" value="ECO:0007669"/>
    <property type="project" value="InterPro"/>
</dbReference>
<dbReference type="OMA" id="VPNTLMH"/>
<dbReference type="Gene3D" id="2.70.98.20">
    <property type="entry name" value="Copper amine oxidase, catalytic domain"/>
    <property type="match status" value="1"/>
</dbReference>
<keyword evidence="4" id="KW-0560">Oxidoreductase</keyword>
<keyword evidence="6" id="KW-1185">Reference proteome</keyword>
<dbReference type="InterPro" id="IPR000269">
    <property type="entry name" value="Cu_amine_oxidase"/>
</dbReference>
<dbReference type="GO" id="GO:0005507">
    <property type="term" value="F:copper ion binding"/>
    <property type="evidence" value="ECO:0007669"/>
    <property type="project" value="InterPro"/>
</dbReference>
<keyword evidence="4" id="KW-0479">Metal-binding</keyword>
<organism evidence="6 7">
    <name type="scientific">Romanomermis culicivorax</name>
    <name type="common">Nematode worm</name>
    <dbReference type="NCBI Taxonomy" id="13658"/>
    <lineage>
        <taxon>Eukaryota</taxon>
        <taxon>Metazoa</taxon>
        <taxon>Ecdysozoa</taxon>
        <taxon>Nematoda</taxon>
        <taxon>Enoplea</taxon>
        <taxon>Dorylaimia</taxon>
        <taxon>Mermithida</taxon>
        <taxon>Mermithoidea</taxon>
        <taxon>Mermithidae</taxon>
        <taxon>Romanomermis</taxon>
    </lineage>
</organism>
<dbReference type="Proteomes" id="UP000887565">
    <property type="component" value="Unplaced"/>
</dbReference>
<dbReference type="PANTHER" id="PTHR10638:SF86">
    <property type="entry name" value="COPPER AMINE OXIDASE 1-RELATED"/>
    <property type="match status" value="1"/>
</dbReference>
<evidence type="ECO:0000256" key="2">
    <source>
        <dbReference type="ARBA" id="ARBA00011738"/>
    </source>
</evidence>
<feature type="modified residue" description="2',4',5'-topaquinone" evidence="3">
    <location>
        <position position="76"/>
    </location>
</feature>
<dbReference type="EC" id="1.4.3.-" evidence="4"/>
<dbReference type="InterPro" id="IPR036460">
    <property type="entry name" value="Cu_amine_oxidase_C_sf"/>
</dbReference>
<keyword evidence="3 4" id="KW-0801">TPQ</keyword>
<dbReference type="PROSITE" id="PS01164">
    <property type="entry name" value="COPPER_AMINE_OXID_1"/>
    <property type="match status" value="1"/>
</dbReference>
<keyword evidence="4" id="KW-0186">Copper</keyword>
<feature type="domain" description="Copper amine oxidase catalytic" evidence="5">
    <location>
        <begin position="4"/>
        <end position="278"/>
    </location>
</feature>
<dbReference type="InterPro" id="IPR049948">
    <property type="entry name" value="Cu_Am_ox_TPQ-bd"/>
</dbReference>
<evidence type="ECO:0000313" key="7">
    <source>
        <dbReference type="WBParaSite" id="nRc.2.0.1.t02854-RA"/>
    </source>
</evidence>
<sequence length="319" mass="36547">MESTLFFRCDCFGVIHYFDAYLCDINGKANKVENVICLHEEDAGLLFKHTDWHSGRRETMRNRKLVISSIATLANYEYAFYWYLFLDGKIESEVKLTGVVSVGACETRDPKYGTLLGPNLYAPIHEHYFCYRMDFALDGVNNSVVRVDVQAEEDDDKNPYKSAFYSKSIPLKTDFEAQGVVDTAKATYWKIINPNVLNELGNPVGYKLMPKGNVFPYAKEGSSVMKRAGFTKKHFWATPYDADEYYAGGKFPMQNDDGDNLEKWASKGHSVENRDIVVCDVKRKTRLRENMKTMALPCIISLKLRKKISTSEQVYFSHK</sequence>
<dbReference type="PANTHER" id="PTHR10638">
    <property type="entry name" value="COPPER AMINE OXIDASE"/>
    <property type="match status" value="1"/>
</dbReference>
<accession>A0A915HME7</accession>
<evidence type="ECO:0000313" key="6">
    <source>
        <dbReference type="Proteomes" id="UP000887565"/>
    </source>
</evidence>
<dbReference type="AlphaFoldDB" id="A0A915HME7"/>
<evidence type="ECO:0000256" key="1">
    <source>
        <dbReference type="ARBA" id="ARBA00001935"/>
    </source>
</evidence>
<dbReference type="GO" id="GO:0009308">
    <property type="term" value="P:amine metabolic process"/>
    <property type="evidence" value="ECO:0007669"/>
    <property type="project" value="UniProtKB-UniRule"/>
</dbReference>
<comment type="subunit">
    <text evidence="2">Homodimer.</text>
</comment>
<comment type="similarity">
    <text evidence="4">Belongs to the copper/topaquinone oxidase family.</text>
</comment>